<dbReference type="EnsemblMetazoa" id="CJA07843.1">
    <property type="protein sequence ID" value="CJA07843.1"/>
    <property type="gene ID" value="WBGene00127047"/>
</dbReference>
<feature type="signal peptide" evidence="1">
    <location>
        <begin position="1"/>
        <end position="22"/>
    </location>
</feature>
<proteinExistence type="predicted"/>
<sequence length="69" mass="7573">MLSSKLFVVIIVLFCTLLSVNAQFFFPFAMGQNNAVPNYNYGGSVYGNGNAVKDSEGYFVKCSGWTCQN</sequence>
<dbReference type="Proteomes" id="UP000005237">
    <property type="component" value="Unassembled WGS sequence"/>
</dbReference>
<keyword evidence="3" id="KW-1185">Reference proteome</keyword>
<evidence type="ECO:0000313" key="3">
    <source>
        <dbReference type="Proteomes" id="UP000005237"/>
    </source>
</evidence>
<evidence type="ECO:0000256" key="1">
    <source>
        <dbReference type="SAM" id="SignalP"/>
    </source>
</evidence>
<name>A0A8R1HV58_CAEJA</name>
<keyword evidence="1" id="KW-0732">Signal</keyword>
<reference evidence="3" key="1">
    <citation type="submission" date="2010-08" db="EMBL/GenBank/DDBJ databases">
        <authorList>
            <consortium name="Caenorhabditis japonica Sequencing Consortium"/>
            <person name="Wilson R.K."/>
        </authorList>
    </citation>
    <scope>NUCLEOTIDE SEQUENCE [LARGE SCALE GENOMIC DNA]</scope>
    <source>
        <strain evidence="3">DF5081</strain>
    </source>
</reference>
<reference evidence="2" key="2">
    <citation type="submission" date="2022-06" db="UniProtKB">
        <authorList>
            <consortium name="EnsemblMetazoa"/>
        </authorList>
    </citation>
    <scope>IDENTIFICATION</scope>
    <source>
        <strain evidence="2">DF5081</strain>
    </source>
</reference>
<dbReference type="AlphaFoldDB" id="A0A8R1HV58"/>
<feature type="chain" id="PRO_5035829378" evidence="1">
    <location>
        <begin position="23"/>
        <end position="69"/>
    </location>
</feature>
<organism evidence="2 3">
    <name type="scientific">Caenorhabditis japonica</name>
    <dbReference type="NCBI Taxonomy" id="281687"/>
    <lineage>
        <taxon>Eukaryota</taxon>
        <taxon>Metazoa</taxon>
        <taxon>Ecdysozoa</taxon>
        <taxon>Nematoda</taxon>
        <taxon>Chromadorea</taxon>
        <taxon>Rhabditida</taxon>
        <taxon>Rhabditina</taxon>
        <taxon>Rhabditomorpha</taxon>
        <taxon>Rhabditoidea</taxon>
        <taxon>Rhabditidae</taxon>
        <taxon>Peloderinae</taxon>
        <taxon>Caenorhabditis</taxon>
    </lineage>
</organism>
<dbReference type="OMA" id="GYFAMCK"/>
<accession>A0A8R1HV58</accession>
<evidence type="ECO:0000313" key="2">
    <source>
        <dbReference type="EnsemblMetazoa" id="CJA07843.1"/>
    </source>
</evidence>
<protein>
    <submittedName>
        <fullName evidence="2">Uncharacterized protein</fullName>
    </submittedName>
</protein>